<dbReference type="EMBL" id="NESQ01000518">
    <property type="protein sequence ID" value="PUU72500.1"/>
    <property type="molecule type" value="Genomic_DNA"/>
</dbReference>
<keyword evidence="3" id="KW-1185">Reference proteome</keyword>
<evidence type="ECO:0000313" key="2">
    <source>
        <dbReference type="EMBL" id="PUU72500.1"/>
    </source>
</evidence>
<accession>A0A2T6ZAH9</accession>
<gene>
    <name evidence="2" type="ORF">B9Z19DRAFT_1137397</name>
</gene>
<proteinExistence type="predicted"/>
<dbReference type="Proteomes" id="UP000244722">
    <property type="component" value="Unassembled WGS sequence"/>
</dbReference>
<feature type="compositionally biased region" description="Polar residues" evidence="1">
    <location>
        <begin position="31"/>
        <end position="58"/>
    </location>
</feature>
<sequence length="164" mass="18594">MSAGKEIDKVDLQPPEVEPAPHSLPVDNYSCLRTSDSSEESTATMKPEQKINSNGTNDTETHPHSPTALERTAAKLAETRLSSIMINNEHINQALPSYPEYYRRSKQEDYAYYADDESPYNRSANGKYRKRTNRKKSKKGARRPKARLWAKNAANRESSPESLH</sequence>
<name>A0A2T6ZAH9_TUBBO</name>
<comment type="caution">
    <text evidence="2">The sequence shown here is derived from an EMBL/GenBank/DDBJ whole genome shotgun (WGS) entry which is preliminary data.</text>
</comment>
<feature type="region of interest" description="Disordered" evidence="1">
    <location>
        <begin position="111"/>
        <end position="164"/>
    </location>
</feature>
<reference evidence="2 3" key="1">
    <citation type="submission" date="2017-04" db="EMBL/GenBank/DDBJ databases">
        <title>Draft genome sequence of Tuber borchii Vittad., a whitish edible truffle.</title>
        <authorList>
            <consortium name="DOE Joint Genome Institute"/>
            <person name="Murat C."/>
            <person name="Kuo A."/>
            <person name="Barry K.W."/>
            <person name="Clum A."/>
            <person name="Dockter R.B."/>
            <person name="Fauchery L."/>
            <person name="Iotti M."/>
            <person name="Kohler A."/>
            <person name="Labutti K."/>
            <person name="Lindquist E.A."/>
            <person name="Lipzen A."/>
            <person name="Ohm R.A."/>
            <person name="Wang M."/>
            <person name="Grigoriev I.V."/>
            <person name="Zambonelli A."/>
            <person name="Martin F.M."/>
        </authorList>
    </citation>
    <scope>NUCLEOTIDE SEQUENCE [LARGE SCALE GENOMIC DNA]</scope>
    <source>
        <strain evidence="2 3">Tbo3840</strain>
    </source>
</reference>
<evidence type="ECO:0000256" key="1">
    <source>
        <dbReference type="SAM" id="MobiDB-lite"/>
    </source>
</evidence>
<feature type="compositionally biased region" description="Basic and acidic residues" evidence="1">
    <location>
        <begin position="1"/>
        <end position="11"/>
    </location>
</feature>
<evidence type="ECO:0000313" key="3">
    <source>
        <dbReference type="Proteomes" id="UP000244722"/>
    </source>
</evidence>
<protein>
    <submittedName>
        <fullName evidence="2">Uncharacterized protein</fullName>
    </submittedName>
</protein>
<organism evidence="2 3">
    <name type="scientific">Tuber borchii</name>
    <name type="common">White truffle</name>
    <dbReference type="NCBI Taxonomy" id="42251"/>
    <lineage>
        <taxon>Eukaryota</taxon>
        <taxon>Fungi</taxon>
        <taxon>Dikarya</taxon>
        <taxon>Ascomycota</taxon>
        <taxon>Pezizomycotina</taxon>
        <taxon>Pezizomycetes</taxon>
        <taxon>Pezizales</taxon>
        <taxon>Tuberaceae</taxon>
        <taxon>Tuber</taxon>
    </lineage>
</organism>
<feature type="compositionally biased region" description="Polar residues" evidence="1">
    <location>
        <begin position="155"/>
        <end position="164"/>
    </location>
</feature>
<feature type="compositionally biased region" description="Basic residues" evidence="1">
    <location>
        <begin position="127"/>
        <end position="148"/>
    </location>
</feature>
<feature type="region of interest" description="Disordered" evidence="1">
    <location>
        <begin position="1"/>
        <end position="68"/>
    </location>
</feature>
<dbReference type="AlphaFoldDB" id="A0A2T6ZAH9"/>